<dbReference type="SMART" id="SM01045">
    <property type="entry name" value="BURP"/>
    <property type="match status" value="1"/>
</dbReference>
<feature type="domain" description="BURP" evidence="2">
    <location>
        <begin position="76"/>
        <end position="293"/>
    </location>
</feature>
<dbReference type="PANTHER" id="PTHR31236:SF41">
    <property type="entry name" value="BURP DOMAIN PROTEIN USPL1"/>
    <property type="match status" value="1"/>
</dbReference>
<dbReference type="PROSITE" id="PS51277">
    <property type="entry name" value="BURP"/>
    <property type="match status" value="1"/>
</dbReference>
<name>A0A9Q1KFJ7_9CARY</name>
<gene>
    <name evidence="3" type="ORF">Cgig2_020114</name>
</gene>
<evidence type="ECO:0000313" key="4">
    <source>
        <dbReference type="Proteomes" id="UP001153076"/>
    </source>
</evidence>
<evidence type="ECO:0000313" key="3">
    <source>
        <dbReference type="EMBL" id="KAJ8441969.1"/>
    </source>
</evidence>
<dbReference type="AlphaFoldDB" id="A0A9Q1KFJ7"/>
<evidence type="ECO:0000259" key="2">
    <source>
        <dbReference type="PROSITE" id="PS51277"/>
    </source>
</evidence>
<feature type="signal peptide" evidence="1">
    <location>
        <begin position="1"/>
        <end position="22"/>
    </location>
</feature>
<dbReference type="Proteomes" id="UP001153076">
    <property type="component" value="Unassembled WGS sequence"/>
</dbReference>
<dbReference type="InterPro" id="IPR004873">
    <property type="entry name" value="BURP_dom"/>
</dbReference>
<evidence type="ECO:0000256" key="1">
    <source>
        <dbReference type="SAM" id="SignalP"/>
    </source>
</evidence>
<keyword evidence="4" id="KW-1185">Reference proteome</keyword>
<dbReference type="EMBL" id="JAKOGI010000149">
    <property type="protein sequence ID" value="KAJ8441969.1"/>
    <property type="molecule type" value="Genomic_DNA"/>
</dbReference>
<protein>
    <recommendedName>
        <fullName evidence="2">BURP domain-containing protein</fullName>
    </recommendedName>
</protein>
<organism evidence="3 4">
    <name type="scientific">Carnegiea gigantea</name>
    <dbReference type="NCBI Taxonomy" id="171969"/>
    <lineage>
        <taxon>Eukaryota</taxon>
        <taxon>Viridiplantae</taxon>
        <taxon>Streptophyta</taxon>
        <taxon>Embryophyta</taxon>
        <taxon>Tracheophyta</taxon>
        <taxon>Spermatophyta</taxon>
        <taxon>Magnoliopsida</taxon>
        <taxon>eudicotyledons</taxon>
        <taxon>Gunneridae</taxon>
        <taxon>Pentapetalae</taxon>
        <taxon>Caryophyllales</taxon>
        <taxon>Cactineae</taxon>
        <taxon>Cactaceae</taxon>
        <taxon>Cactoideae</taxon>
        <taxon>Echinocereeae</taxon>
        <taxon>Carnegiea</taxon>
    </lineage>
</organism>
<keyword evidence="1" id="KW-0732">Signal</keyword>
<dbReference type="OrthoDB" id="1909293at2759"/>
<sequence>MNLKFAWWSFALFLLILEGDNAMVLSKVVKEKSHLENVVHPDKGFDHEVMAETNHENIHSHSTSSPSHMDNSVFVFFTPKDLKVGKVLSVYFRRDSSTPPHLLPRDEAQLIPFSASELPFLLRIFGFPRGSPQAKAMEDTLRQCELKPIQGETKYCATSLESMLEFVESMLTTKFRGLNTRQMTKAGANHLKNYTIIDEPREVFAPKMVACHTMPYPYAVFYCHYQEGESKVFQVMLRGENNGGELVEAIAVCHMDTSQWSHNHVSFQVLGIKPGSSPVCHFFPADNLVWVPVFNQQSHGEMAQ</sequence>
<dbReference type="PANTHER" id="PTHR31236">
    <property type="entry name" value="BURP DOMAIN PROTEIN USPL1-LIKE"/>
    <property type="match status" value="1"/>
</dbReference>
<proteinExistence type="predicted"/>
<dbReference type="Pfam" id="PF03181">
    <property type="entry name" value="BURP"/>
    <property type="match status" value="1"/>
</dbReference>
<reference evidence="3" key="1">
    <citation type="submission" date="2022-04" db="EMBL/GenBank/DDBJ databases">
        <title>Carnegiea gigantea Genome sequencing and assembly v2.</title>
        <authorList>
            <person name="Copetti D."/>
            <person name="Sanderson M.J."/>
            <person name="Burquez A."/>
            <person name="Wojciechowski M.F."/>
        </authorList>
    </citation>
    <scope>NUCLEOTIDE SEQUENCE</scope>
    <source>
        <strain evidence="3">SGP5-SGP5p</strain>
        <tissue evidence="3">Aerial part</tissue>
    </source>
</reference>
<feature type="chain" id="PRO_5040145078" description="BURP domain-containing protein" evidence="1">
    <location>
        <begin position="23"/>
        <end position="304"/>
    </location>
</feature>
<dbReference type="InterPro" id="IPR044816">
    <property type="entry name" value="BURP"/>
</dbReference>
<comment type="caution">
    <text evidence="3">The sequence shown here is derived from an EMBL/GenBank/DDBJ whole genome shotgun (WGS) entry which is preliminary data.</text>
</comment>
<accession>A0A9Q1KFJ7</accession>